<proteinExistence type="predicted"/>
<reference evidence="3 4" key="1">
    <citation type="submission" date="2019-12" db="EMBL/GenBank/DDBJ databases">
        <authorList>
            <person name="Li J."/>
            <person name="Shi Y."/>
            <person name="Xu G."/>
            <person name="Xiao D."/>
            <person name="Ran X."/>
        </authorList>
    </citation>
    <scope>NUCLEOTIDE SEQUENCE [LARGE SCALE GENOMIC DNA]</scope>
    <source>
        <strain evidence="3 4">JCM 15915</strain>
    </source>
</reference>
<gene>
    <name evidence="3" type="ORF">GMA10_03105</name>
</gene>
<sequence>MTVSPSPTALQFADLGQAKDLATLISRVRSIDSGAAVRLQARGNVLGVWVPVMSAETLLEQIPTVLGMRAIHLDVASEADVTVESAALLDRLARIEKTDGALDIPPVTVHAAWSGIIPPASGWSHVGTMSSGDVDAAAREGMSAVEQALPANPGGAVVSTVRARIWGSTTSFDMVTGAAFGATVLGFNDSGQDFDVYQSGPWHRLSGPTGHILSRPGNTL</sequence>
<name>A0A7K1LGL9_9MICC</name>
<dbReference type="OrthoDB" id="4801220at2"/>
<evidence type="ECO:0000259" key="2">
    <source>
        <dbReference type="Pfam" id="PF26572"/>
    </source>
</evidence>
<feature type="domain" description="DUF8010" evidence="1">
    <location>
        <begin position="8"/>
        <end position="113"/>
    </location>
</feature>
<dbReference type="RefSeq" id="WP_129314286.1">
    <property type="nucleotide sequence ID" value="NZ_CP197643.1"/>
</dbReference>
<dbReference type="InterPro" id="IPR058323">
    <property type="entry name" value="DUF8010"/>
</dbReference>
<comment type="caution">
    <text evidence="3">The sequence shown here is derived from an EMBL/GenBank/DDBJ whole genome shotgun (WGS) entry which is preliminary data.</text>
</comment>
<dbReference type="Pfam" id="PF26035">
    <property type="entry name" value="DUF8010"/>
    <property type="match status" value="1"/>
</dbReference>
<protein>
    <submittedName>
        <fullName evidence="3">Uncharacterized protein</fullName>
    </submittedName>
</protein>
<evidence type="ECO:0000313" key="3">
    <source>
        <dbReference type="EMBL" id="MUN54213.1"/>
    </source>
</evidence>
<feature type="domain" description="DUF8185" evidence="2">
    <location>
        <begin position="118"/>
        <end position="217"/>
    </location>
</feature>
<dbReference type="EMBL" id="WOGT01000001">
    <property type="protein sequence ID" value="MUN54213.1"/>
    <property type="molecule type" value="Genomic_DNA"/>
</dbReference>
<dbReference type="InterPro" id="IPR058498">
    <property type="entry name" value="DUF8185"/>
</dbReference>
<dbReference type="AlphaFoldDB" id="A0A7K1LGL9"/>
<evidence type="ECO:0000313" key="4">
    <source>
        <dbReference type="Proteomes" id="UP000462152"/>
    </source>
</evidence>
<evidence type="ECO:0000259" key="1">
    <source>
        <dbReference type="Pfam" id="PF26035"/>
    </source>
</evidence>
<dbReference type="Proteomes" id="UP000462152">
    <property type="component" value="Unassembled WGS sequence"/>
</dbReference>
<dbReference type="Pfam" id="PF26572">
    <property type="entry name" value="DUF8185"/>
    <property type="match status" value="1"/>
</dbReference>
<organism evidence="3 4">
    <name type="scientific">Rothia koreensis</name>
    <dbReference type="NCBI Taxonomy" id="592378"/>
    <lineage>
        <taxon>Bacteria</taxon>
        <taxon>Bacillati</taxon>
        <taxon>Actinomycetota</taxon>
        <taxon>Actinomycetes</taxon>
        <taxon>Micrococcales</taxon>
        <taxon>Micrococcaceae</taxon>
        <taxon>Rothia</taxon>
    </lineage>
</organism>
<accession>A0A7K1LGL9</accession>
<keyword evidence="4" id="KW-1185">Reference proteome</keyword>